<organism evidence="1 2">
    <name type="scientific">Pisolithus tinctorius Marx 270</name>
    <dbReference type="NCBI Taxonomy" id="870435"/>
    <lineage>
        <taxon>Eukaryota</taxon>
        <taxon>Fungi</taxon>
        <taxon>Dikarya</taxon>
        <taxon>Basidiomycota</taxon>
        <taxon>Agaricomycotina</taxon>
        <taxon>Agaricomycetes</taxon>
        <taxon>Agaricomycetidae</taxon>
        <taxon>Boletales</taxon>
        <taxon>Sclerodermatineae</taxon>
        <taxon>Pisolithaceae</taxon>
        <taxon>Pisolithus</taxon>
    </lineage>
</organism>
<dbReference type="AlphaFoldDB" id="A0A0C3PG14"/>
<accession>A0A0C3PG14</accession>
<evidence type="ECO:0000313" key="2">
    <source>
        <dbReference type="Proteomes" id="UP000054217"/>
    </source>
</evidence>
<name>A0A0C3PG14_PISTI</name>
<proteinExistence type="predicted"/>
<reference evidence="2" key="2">
    <citation type="submission" date="2015-01" db="EMBL/GenBank/DDBJ databases">
        <title>Evolutionary Origins and Diversification of the Mycorrhizal Mutualists.</title>
        <authorList>
            <consortium name="DOE Joint Genome Institute"/>
            <consortium name="Mycorrhizal Genomics Consortium"/>
            <person name="Kohler A."/>
            <person name="Kuo A."/>
            <person name="Nagy L.G."/>
            <person name="Floudas D."/>
            <person name="Copeland A."/>
            <person name="Barry K.W."/>
            <person name="Cichocki N."/>
            <person name="Veneault-Fourrey C."/>
            <person name="LaButti K."/>
            <person name="Lindquist E.A."/>
            <person name="Lipzen A."/>
            <person name="Lundell T."/>
            <person name="Morin E."/>
            <person name="Murat C."/>
            <person name="Riley R."/>
            <person name="Ohm R."/>
            <person name="Sun H."/>
            <person name="Tunlid A."/>
            <person name="Henrissat B."/>
            <person name="Grigoriev I.V."/>
            <person name="Hibbett D.S."/>
            <person name="Martin F."/>
        </authorList>
    </citation>
    <scope>NUCLEOTIDE SEQUENCE [LARGE SCALE GENOMIC DNA]</scope>
    <source>
        <strain evidence="2">Marx 270</strain>
    </source>
</reference>
<protein>
    <submittedName>
        <fullName evidence="1">Uncharacterized protein</fullName>
    </submittedName>
</protein>
<keyword evidence="2" id="KW-1185">Reference proteome</keyword>
<dbReference type="EMBL" id="KN831961">
    <property type="protein sequence ID" value="KIO06874.1"/>
    <property type="molecule type" value="Genomic_DNA"/>
</dbReference>
<dbReference type="Gene3D" id="3.40.50.300">
    <property type="entry name" value="P-loop containing nucleotide triphosphate hydrolases"/>
    <property type="match status" value="1"/>
</dbReference>
<dbReference type="InterPro" id="IPR027417">
    <property type="entry name" value="P-loop_NTPase"/>
</dbReference>
<feature type="non-terminal residue" evidence="1">
    <location>
        <position position="76"/>
    </location>
</feature>
<evidence type="ECO:0000313" key="1">
    <source>
        <dbReference type="EMBL" id="KIO06874.1"/>
    </source>
</evidence>
<gene>
    <name evidence="1" type="ORF">M404DRAFT_998287</name>
</gene>
<dbReference type="HOGENOM" id="CLU_2661320_0_0_1"/>
<dbReference type="InParanoid" id="A0A0C3PG14"/>
<dbReference type="STRING" id="870435.A0A0C3PG14"/>
<dbReference type="OrthoDB" id="3054623at2759"/>
<sequence length="76" mass="8856">MSRWREDRQGGVTRWFIFSARAHRISPIRDVHIYGFISSHTVEEAILMKADQLRSLGELSSRKEILTGVHYLKTTL</sequence>
<reference evidence="1 2" key="1">
    <citation type="submission" date="2014-04" db="EMBL/GenBank/DDBJ databases">
        <authorList>
            <consortium name="DOE Joint Genome Institute"/>
            <person name="Kuo A."/>
            <person name="Kohler A."/>
            <person name="Costa M.D."/>
            <person name="Nagy L.G."/>
            <person name="Floudas D."/>
            <person name="Copeland A."/>
            <person name="Barry K.W."/>
            <person name="Cichocki N."/>
            <person name="Veneault-Fourrey C."/>
            <person name="LaButti K."/>
            <person name="Lindquist E.A."/>
            <person name="Lipzen A."/>
            <person name="Lundell T."/>
            <person name="Morin E."/>
            <person name="Murat C."/>
            <person name="Sun H."/>
            <person name="Tunlid A."/>
            <person name="Henrissat B."/>
            <person name="Grigoriev I.V."/>
            <person name="Hibbett D.S."/>
            <person name="Martin F."/>
            <person name="Nordberg H.P."/>
            <person name="Cantor M.N."/>
            <person name="Hua S.X."/>
        </authorList>
    </citation>
    <scope>NUCLEOTIDE SEQUENCE [LARGE SCALE GENOMIC DNA]</scope>
    <source>
        <strain evidence="1 2">Marx 270</strain>
    </source>
</reference>
<dbReference type="Proteomes" id="UP000054217">
    <property type="component" value="Unassembled WGS sequence"/>
</dbReference>